<evidence type="ECO:0000313" key="2">
    <source>
        <dbReference type="Proteomes" id="UP000002117"/>
    </source>
</evidence>
<dbReference type="RefSeq" id="YP_164783.1">
    <property type="nucleotide sequence ID" value="NC_006565.1"/>
</dbReference>
<proteinExistence type="predicted"/>
<evidence type="ECO:0000313" key="1">
    <source>
        <dbReference type="EMBL" id="AAV35968.1"/>
    </source>
</evidence>
<gene>
    <name evidence="1" type="ORF">orf148</name>
</gene>
<dbReference type="Proteomes" id="UP000002117">
    <property type="component" value="Segment"/>
</dbReference>
<organism evidence="1 2">
    <name type="scientific">Lactobacillus phage LP65</name>
    <dbReference type="NCBI Taxonomy" id="2892344"/>
    <lineage>
        <taxon>Viruses</taxon>
        <taxon>Duplodnaviria</taxon>
        <taxon>Heunggongvirae</taxon>
        <taxon>Uroviricota</taxon>
        <taxon>Caudoviricetes</taxon>
        <taxon>Herelleviridae</taxon>
        <taxon>Salchichonvirus</taxon>
        <taxon>Salchichonvirus LP65</taxon>
    </lineage>
</organism>
<sequence>MLKKFCEVHEAVAEQFDGSQEMCNNYWIIKNEVYNNDLGIHEGTEYFKTSLRGNIKIDIGDWLVVSEDIREVRVLSNYEFNERYTSADKLNFN</sequence>
<accession>Q5ULG6</accession>
<name>Q5ULG6_9CAUD</name>
<keyword evidence="2" id="KW-1185">Reference proteome</keyword>
<protein>
    <submittedName>
        <fullName evidence="1">Orf148</fullName>
    </submittedName>
</protein>
<reference evidence="1 2" key="1">
    <citation type="journal article" date="2004" name="J. Bacteriol.">
        <title>Lactobacillus plantarum bacteriophage LP65: a new member of the SPO1-like genus of the family Myoviridae.</title>
        <authorList>
            <person name="Chibani-Chennoufi S."/>
            <person name="Dillmann M.L."/>
            <person name="Marvin-Guy L."/>
            <person name="Rami-Shojaei S."/>
            <person name="Brussow H."/>
        </authorList>
    </citation>
    <scope>NUCLEOTIDE SEQUENCE</scope>
</reference>
<dbReference type="EMBL" id="AY682195">
    <property type="protein sequence ID" value="AAV35968.1"/>
    <property type="molecule type" value="Genomic_DNA"/>
</dbReference>
<dbReference type="KEGG" id="vg:3197420"/>